<reference evidence="2" key="2">
    <citation type="submission" date="2010-04" db="EMBL/GenBank/DDBJ databases">
        <title>Genome sequence of Salinibacter ruber M8.</title>
        <authorList>
            <consortium name="Genoscope"/>
        </authorList>
    </citation>
    <scope>NUCLEOTIDE SEQUENCE [LARGE SCALE GENOMIC DNA]</scope>
    <source>
        <strain evidence="2">M8</strain>
    </source>
</reference>
<accession>D5HBB3</accession>
<dbReference type="Proteomes" id="UP000000933">
    <property type="component" value="Chromosome"/>
</dbReference>
<gene>
    <name evidence="1" type="ordered locus">SRM_02397</name>
</gene>
<evidence type="ECO:0000313" key="2">
    <source>
        <dbReference type="Proteomes" id="UP000000933"/>
    </source>
</evidence>
<protein>
    <submittedName>
        <fullName evidence="1">Uncharacterized protein</fullName>
    </submittedName>
</protein>
<proteinExistence type="predicted"/>
<name>D5HBB3_SALRM</name>
<organism evidence="1 2">
    <name type="scientific">Salinibacter ruber (strain M8)</name>
    <dbReference type="NCBI Taxonomy" id="761659"/>
    <lineage>
        <taxon>Bacteria</taxon>
        <taxon>Pseudomonadati</taxon>
        <taxon>Rhodothermota</taxon>
        <taxon>Rhodothermia</taxon>
        <taxon>Rhodothermales</taxon>
        <taxon>Salinibacteraceae</taxon>
        <taxon>Salinibacter</taxon>
    </lineage>
</organism>
<dbReference type="EMBL" id="FP565814">
    <property type="protein sequence ID" value="CBH25318.1"/>
    <property type="molecule type" value="Genomic_DNA"/>
</dbReference>
<sequence length="196" mass="21109">MPLAAMNVYVPKGWLVLALVFLIAGCGSSSPPVQITQDASSGQTTYKTRQMRLSGIEMTQGLETGNRFYMQVVGTCTSQDCVPRSYDLHFVKEGMQSVQIEGRGVSLTIGTETLSWKDPQNRSVNRASTIRSGTFARVEVTSEQLSTIGGVDEVSGTVGGEGFSISHEARAPIRQLLRRLEEGPDESSQASSSQGD</sequence>
<dbReference type="AlphaFoldDB" id="D5HBB3"/>
<dbReference type="HOGENOM" id="CLU_1389364_0_0_10"/>
<evidence type="ECO:0000313" key="1">
    <source>
        <dbReference type="EMBL" id="CBH25318.1"/>
    </source>
</evidence>
<dbReference type="KEGG" id="srm:SRM_02397"/>
<reference evidence="1 2" key="1">
    <citation type="journal article" date="2010" name="ISME J.">
        <title>Fine-scale evolution: genomic, phenotypic and ecological differentiation in two coexisting Salinibacter ruber strains.</title>
        <authorList>
            <person name="Pena A."/>
            <person name="Teeling H."/>
            <person name="Huerta-Cepas J."/>
            <person name="Santos F."/>
            <person name="Yarza P."/>
            <person name="Brito-Echeverria J."/>
            <person name="Lucio M."/>
            <person name="Schmitt-Kopplin P."/>
            <person name="Meseguer I."/>
            <person name="Schenowitz C."/>
            <person name="Dossat C."/>
            <person name="Barbe V."/>
            <person name="Dopazo J."/>
            <person name="Rossello-Mora R."/>
            <person name="Schuler M."/>
            <person name="Glockner F.O."/>
            <person name="Amann R."/>
            <person name="Gabaldon T."/>
            <person name="Anton J."/>
        </authorList>
    </citation>
    <scope>NUCLEOTIDE SEQUENCE [LARGE SCALE GENOMIC DNA]</scope>
    <source>
        <strain evidence="1 2">M8</strain>
    </source>
</reference>